<name>A0A183FH23_HELPZ</name>
<accession>A0A183FH23</accession>
<accession>A0A3P7WZ13</accession>
<sequence length="86" mass="9588">MGDELQHRPPDDLCLLPMPKQQPKQIVDRGPLRPTTTTPFGVVKTELEERAHSITFVFHNALVDKFSIKPAICSREATGGQLPARL</sequence>
<reference evidence="3" key="2">
    <citation type="submission" date="2019-09" db="UniProtKB">
        <authorList>
            <consortium name="WormBaseParasite"/>
        </authorList>
    </citation>
    <scope>IDENTIFICATION</scope>
</reference>
<gene>
    <name evidence="1" type="ORF">HPBE_LOCUS6023</name>
</gene>
<evidence type="ECO:0000313" key="3">
    <source>
        <dbReference type="WBParaSite" id="HPBE_0000602201-mRNA-1"/>
    </source>
</evidence>
<dbReference type="EMBL" id="UZAH01025581">
    <property type="protein sequence ID" value="VDO66641.1"/>
    <property type="molecule type" value="Genomic_DNA"/>
</dbReference>
<dbReference type="Proteomes" id="UP000050761">
    <property type="component" value="Unassembled WGS sequence"/>
</dbReference>
<reference evidence="1 2" key="1">
    <citation type="submission" date="2018-11" db="EMBL/GenBank/DDBJ databases">
        <authorList>
            <consortium name="Pathogen Informatics"/>
        </authorList>
    </citation>
    <scope>NUCLEOTIDE SEQUENCE [LARGE SCALE GENOMIC DNA]</scope>
</reference>
<evidence type="ECO:0000313" key="1">
    <source>
        <dbReference type="EMBL" id="VDO66641.1"/>
    </source>
</evidence>
<protein>
    <submittedName>
        <fullName evidence="1 3">Uncharacterized protein</fullName>
    </submittedName>
</protein>
<dbReference type="AlphaFoldDB" id="A0A183FH23"/>
<evidence type="ECO:0000313" key="2">
    <source>
        <dbReference type="Proteomes" id="UP000050761"/>
    </source>
</evidence>
<organism evidence="2 3">
    <name type="scientific">Heligmosomoides polygyrus</name>
    <name type="common">Parasitic roundworm</name>
    <dbReference type="NCBI Taxonomy" id="6339"/>
    <lineage>
        <taxon>Eukaryota</taxon>
        <taxon>Metazoa</taxon>
        <taxon>Ecdysozoa</taxon>
        <taxon>Nematoda</taxon>
        <taxon>Chromadorea</taxon>
        <taxon>Rhabditida</taxon>
        <taxon>Rhabditina</taxon>
        <taxon>Rhabditomorpha</taxon>
        <taxon>Strongyloidea</taxon>
        <taxon>Heligmosomidae</taxon>
        <taxon>Heligmosomoides</taxon>
    </lineage>
</organism>
<proteinExistence type="predicted"/>
<keyword evidence="2" id="KW-1185">Reference proteome</keyword>
<dbReference type="WBParaSite" id="HPBE_0000602201-mRNA-1">
    <property type="protein sequence ID" value="HPBE_0000602201-mRNA-1"/>
    <property type="gene ID" value="HPBE_0000602201"/>
</dbReference>